<dbReference type="AlphaFoldDB" id="A0A6V7J8C8"/>
<name>A0A6V7J8C8_9HYME</name>
<evidence type="ECO:0000313" key="1">
    <source>
        <dbReference type="EMBL" id="CAD1546265.1"/>
    </source>
</evidence>
<sequence length="443" mass="53552">MDEFYVGINLQHWAIVSYSIHLWRQPKMKEHLSKTSVKCKIIDEKKTMPLELHKEINNLGFPHQIRDEMKLVVGTLGTRIRLWLQTYSREMDNVTWCDIADYIDHLQWNYMNCIDSARTMERLYKLNLLPLTLHTWRWLCEYCVEECIEDFWGRITKDDQYYDLEKYLRSHIFLEKEYLLEYWRLRMDGFLNVSEKSMIGSDQETADDYMFMRSIEIYHDSLLYFWNRAGDYYKMDVLNEVASFMWYDSKAKFATERANLPVLMFLITQLKAFELDNTANEKSAATRLILTIQLWPFNIDFFQVAKEFCNDSDEKYWYPIVHHLLVMMGLETTYIGHDSKTRQLIFHLWYQNVPNFGRVFVISGIYEIWQKRDIELLKYMVLHQESCRSRYFLLEHIAEVPGHSYRPNLRFLRQFVREVSQDIGVAEWFNSTFAERGFHLMLD</sequence>
<dbReference type="EMBL" id="CADCXW020000012">
    <property type="protein sequence ID" value="CAD1546265.1"/>
    <property type="molecule type" value="Genomic_DNA"/>
</dbReference>
<reference evidence="1" key="1">
    <citation type="submission" date="2020-07" db="EMBL/GenBank/DDBJ databases">
        <authorList>
            <person name="Ferguson B K."/>
        </authorList>
    </citation>
    <scope>NUCLEOTIDE SEQUENCE</scope>
    <source>
        <strain evidence="1">L06</strain>
    </source>
</reference>
<protein>
    <submittedName>
        <fullName evidence="1">Uncharacterized protein</fullName>
    </submittedName>
</protein>
<accession>A0A6V7J8C8</accession>
<gene>
    <name evidence="1" type="ORF">BBRV_LOCUS41192</name>
</gene>
<organism evidence="1">
    <name type="scientific">Bracon brevicornis</name>
    <dbReference type="NCBI Taxonomy" id="1563983"/>
    <lineage>
        <taxon>Eukaryota</taxon>
        <taxon>Metazoa</taxon>
        <taxon>Ecdysozoa</taxon>
        <taxon>Arthropoda</taxon>
        <taxon>Hexapoda</taxon>
        <taxon>Insecta</taxon>
        <taxon>Pterygota</taxon>
        <taxon>Neoptera</taxon>
        <taxon>Endopterygota</taxon>
        <taxon>Hymenoptera</taxon>
        <taxon>Apocrita</taxon>
        <taxon>Ichneumonoidea</taxon>
        <taxon>Braconidae</taxon>
        <taxon>Braconinae</taxon>
        <taxon>Bracon</taxon>
    </lineage>
</organism>
<proteinExistence type="predicted"/>